<accession>A0A8H3V2Y1</accession>
<evidence type="ECO:0000313" key="3">
    <source>
        <dbReference type="Proteomes" id="UP000433883"/>
    </source>
</evidence>
<evidence type="ECO:0000313" key="2">
    <source>
        <dbReference type="EMBL" id="KAE9980091.1"/>
    </source>
</evidence>
<dbReference type="PANTHER" id="PTHR42791:SF2">
    <property type="entry name" value="N-ACETYLTRANSFERASE DOMAIN-CONTAINING PROTEIN"/>
    <property type="match status" value="1"/>
</dbReference>
<protein>
    <recommendedName>
        <fullName evidence="1">N-acetyltransferase domain-containing protein</fullName>
    </recommendedName>
</protein>
<dbReference type="Proteomes" id="UP000433883">
    <property type="component" value="Unassembled WGS sequence"/>
</dbReference>
<feature type="domain" description="N-acetyltransferase" evidence="1">
    <location>
        <begin position="143"/>
        <end position="272"/>
    </location>
</feature>
<dbReference type="AlphaFoldDB" id="A0A8H3V2Y1"/>
<dbReference type="Pfam" id="PF13673">
    <property type="entry name" value="Acetyltransf_10"/>
    <property type="match status" value="1"/>
</dbReference>
<proteinExistence type="predicted"/>
<dbReference type="InterPro" id="IPR016181">
    <property type="entry name" value="Acyl_CoA_acyltransferase"/>
</dbReference>
<evidence type="ECO:0000259" key="1">
    <source>
        <dbReference type="PROSITE" id="PS51186"/>
    </source>
</evidence>
<reference evidence="2 3" key="1">
    <citation type="submission" date="2019-11" db="EMBL/GenBank/DDBJ databases">
        <title>Venturia inaequalis Genome Resource.</title>
        <authorList>
            <person name="Lichtner F.J."/>
        </authorList>
    </citation>
    <scope>NUCLEOTIDE SEQUENCE [LARGE SCALE GENOMIC DNA]</scope>
    <source>
        <strain evidence="2">Bline_iso_100314</strain>
    </source>
</reference>
<dbReference type="InterPro" id="IPR052523">
    <property type="entry name" value="Trichothecene_AcTrans"/>
</dbReference>
<dbReference type="SUPFAM" id="SSF55729">
    <property type="entry name" value="Acyl-CoA N-acyltransferases (Nat)"/>
    <property type="match status" value="1"/>
</dbReference>
<dbReference type="Gene3D" id="3.40.630.30">
    <property type="match status" value="1"/>
</dbReference>
<dbReference type="CDD" id="cd04301">
    <property type="entry name" value="NAT_SF"/>
    <property type="match status" value="1"/>
</dbReference>
<name>A0A8H3V2Y1_VENIN</name>
<sequence>MKPYAAGWPIRPSVRCPHVDIDKRASNSYKEQPPVRVFSILAFLKMAETAEAKTRLTADDVVISPVEEKDLISIARGYYAAFGPDWHKQMEPAPPILNVRIEKFAKRMKPWLSSPYGKWVKATLVGKPDVAIGHAGWLIPCSTHVPNHWRQDAAEKLGWAEKEGWTPEEQVQLWSHVDLEAWQGVFLEADDVREELMRNTPHWFLAPLWVLPEHQGRGVSSLLMKDVLELADAHNPSTPIYLEAMPEARPIYEHFGFIGVEGKPVQMIRRGPEKARDLAD</sequence>
<dbReference type="EMBL" id="WNWQ01000082">
    <property type="protein sequence ID" value="KAE9980091.1"/>
    <property type="molecule type" value="Genomic_DNA"/>
</dbReference>
<gene>
    <name evidence="2" type="ORF">BLS_009175</name>
</gene>
<comment type="caution">
    <text evidence="2">The sequence shown here is derived from an EMBL/GenBank/DDBJ whole genome shotgun (WGS) entry which is preliminary data.</text>
</comment>
<dbReference type="PANTHER" id="PTHR42791">
    <property type="entry name" value="GNAT FAMILY ACETYLTRANSFERASE"/>
    <property type="match status" value="1"/>
</dbReference>
<organism evidence="2 3">
    <name type="scientific">Venturia inaequalis</name>
    <name type="common">Apple scab fungus</name>
    <dbReference type="NCBI Taxonomy" id="5025"/>
    <lineage>
        <taxon>Eukaryota</taxon>
        <taxon>Fungi</taxon>
        <taxon>Dikarya</taxon>
        <taxon>Ascomycota</taxon>
        <taxon>Pezizomycotina</taxon>
        <taxon>Dothideomycetes</taxon>
        <taxon>Pleosporomycetidae</taxon>
        <taxon>Venturiales</taxon>
        <taxon>Venturiaceae</taxon>
        <taxon>Venturia</taxon>
    </lineage>
</organism>
<dbReference type="InterPro" id="IPR000182">
    <property type="entry name" value="GNAT_dom"/>
</dbReference>
<dbReference type="GO" id="GO:0016747">
    <property type="term" value="F:acyltransferase activity, transferring groups other than amino-acyl groups"/>
    <property type="evidence" value="ECO:0007669"/>
    <property type="project" value="InterPro"/>
</dbReference>
<dbReference type="PROSITE" id="PS51186">
    <property type="entry name" value="GNAT"/>
    <property type="match status" value="1"/>
</dbReference>